<evidence type="ECO:0000313" key="1">
    <source>
        <dbReference type="EMBL" id="WRI25172.1"/>
    </source>
</evidence>
<proteinExistence type="predicted"/>
<gene>
    <name evidence="1" type="ORF">SPL95_02280</name>
</gene>
<evidence type="ECO:0000313" key="2">
    <source>
        <dbReference type="Proteomes" id="UP001322392"/>
    </source>
</evidence>
<dbReference type="RefSeq" id="WP_064592796.1">
    <property type="nucleotide sequence ID" value="NZ_CP139639.1"/>
</dbReference>
<protein>
    <submittedName>
        <fullName evidence="1">Uncharacterized protein</fullName>
    </submittedName>
</protein>
<dbReference type="EMBL" id="CP139639">
    <property type="protein sequence ID" value="WRI25172.1"/>
    <property type="molecule type" value="Genomic_DNA"/>
</dbReference>
<reference evidence="1 2" key="1">
    <citation type="submission" date="2023-12" db="EMBL/GenBank/DDBJ databases">
        <title>First complete genome sequence of Pseudomonas canadensis strain Pcan-CK-23 isolated from homogenized tissues of Zophobas morio larvae.</title>
        <authorList>
            <person name="Kundlacz C."/>
            <person name="Aldeia C."/>
            <person name="Eddoubaji Y."/>
            <person name="Campos-Madueno E.I."/>
            <person name="Endimiani A."/>
        </authorList>
    </citation>
    <scope>NUCLEOTIDE SEQUENCE [LARGE SCALE GENOMIC DNA]</scope>
    <source>
        <strain evidence="1 2">Pcan-CK-23</strain>
    </source>
</reference>
<keyword evidence="2" id="KW-1185">Reference proteome</keyword>
<sequence>MESEHAQCLATRDELRGQLASHRVINKEDYLKQLDLVTYEGRAAANSLLKRLGIQVQFKRDNPSRFQVLDENAQSDIS</sequence>
<dbReference type="Proteomes" id="UP001322392">
    <property type="component" value="Chromosome"/>
</dbReference>
<name>A0ABZ1A7S9_9PSED</name>
<accession>A0ABZ1A7S9</accession>
<organism evidence="1 2">
    <name type="scientific">Pseudomonas canadensis</name>
    <dbReference type="NCBI Taxonomy" id="915099"/>
    <lineage>
        <taxon>Bacteria</taxon>
        <taxon>Pseudomonadati</taxon>
        <taxon>Pseudomonadota</taxon>
        <taxon>Gammaproteobacteria</taxon>
        <taxon>Pseudomonadales</taxon>
        <taxon>Pseudomonadaceae</taxon>
        <taxon>Pseudomonas</taxon>
    </lineage>
</organism>